<keyword evidence="1" id="KW-0732">Signal</keyword>
<keyword evidence="3" id="KW-1185">Reference proteome</keyword>
<dbReference type="Proteomes" id="UP000800041">
    <property type="component" value="Unassembled WGS sequence"/>
</dbReference>
<dbReference type="AlphaFoldDB" id="A0A6G1GSC0"/>
<evidence type="ECO:0000256" key="1">
    <source>
        <dbReference type="SAM" id="SignalP"/>
    </source>
</evidence>
<gene>
    <name evidence="2" type="ORF">K402DRAFT_159618</name>
</gene>
<organism evidence="2 3">
    <name type="scientific">Aulographum hederae CBS 113979</name>
    <dbReference type="NCBI Taxonomy" id="1176131"/>
    <lineage>
        <taxon>Eukaryota</taxon>
        <taxon>Fungi</taxon>
        <taxon>Dikarya</taxon>
        <taxon>Ascomycota</taxon>
        <taxon>Pezizomycotina</taxon>
        <taxon>Dothideomycetes</taxon>
        <taxon>Pleosporomycetidae</taxon>
        <taxon>Aulographales</taxon>
        <taxon>Aulographaceae</taxon>
    </lineage>
</organism>
<evidence type="ECO:0008006" key="4">
    <source>
        <dbReference type="Google" id="ProtNLM"/>
    </source>
</evidence>
<evidence type="ECO:0000313" key="2">
    <source>
        <dbReference type="EMBL" id="KAF1983649.1"/>
    </source>
</evidence>
<feature type="signal peptide" evidence="1">
    <location>
        <begin position="1"/>
        <end position="21"/>
    </location>
</feature>
<evidence type="ECO:0000313" key="3">
    <source>
        <dbReference type="Proteomes" id="UP000800041"/>
    </source>
</evidence>
<sequence length="176" mass="19722">MLQRLLRLLRLGMFWWWEIGSMRTTTLNLPPPQLQYISTYYSGAQRTDGKVSAPPQAVACCHCAPRSVAQRDTDETGPVRDVQPQYQIASMEGLQIIFWQTSSLREQTQQNGFLARLGLEGFIRICALTQIARSAASSCGGAPPWKYIAAPPPFESASSEQRHQFLPYPIYLTLSA</sequence>
<reference evidence="2" key="1">
    <citation type="journal article" date="2020" name="Stud. Mycol.">
        <title>101 Dothideomycetes genomes: a test case for predicting lifestyles and emergence of pathogens.</title>
        <authorList>
            <person name="Haridas S."/>
            <person name="Albert R."/>
            <person name="Binder M."/>
            <person name="Bloem J."/>
            <person name="Labutti K."/>
            <person name="Salamov A."/>
            <person name="Andreopoulos B."/>
            <person name="Baker S."/>
            <person name="Barry K."/>
            <person name="Bills G."/>
            <person name="Bluhm B."/>
            <person name="Cannon C."/>
            <person name="Castanera R."/>
            <person name="Culley D."/>
            <person name="Daum C."/>
            <person name="Ezra D."/>
            <person name="Gonzalez J."/>
            <person name="Henrissat B."/>
            <person name="Kuo A."/>
            <person name="Liang C."/>
            <person name="Lipzen A."/>
            <person name="Lutzoni F."/>
            <person name="Magnuson J."/>
            <person name="Mondo S."/>
            <person name="Nolan M."/>
            <person name="Ohm R."/>
            <person name="Pangilinan J."/>
            <person name="Park H.-J."/>
            <person name="Ramirez L."/>
            <person name="Alfaro M."/>
            <person name="Sun H."/>
            <person name="Tritt A."/>
            <person name="Yoshinaga Y."/>
            <person name="Zwiers L.-H."/>
            <person name="Turgeon B."/>
            <person name="Goodwin S."/>
            <person name="Spatafora J."/>
            <person name="Crous P."/>
            <person name="Grigoriev I."/>
        </authorList>
    </citation>
    <scope>NUCLEOTIDE SEQUENCE</scope>
    <source>
        <strain evidence="2">CBS 113979</strain>
    </source>
</reference>
<proteinExistence type="predicted"/>
<accession>A0A6G1GSC0</accession>
<dbReference type="EMBL" id="ML977173">
    <property type="protein sequence ID" value="KAF1983649.1"/>
    <property type="molecule type" value="Genomic_DNA"/>
</dbReference>
<protein>
    <recommendedName>
        <fullName evidence="4">Secreted protein</fullName>
    </recommendedName>
</protein>
<feature type="chain" id="PRO_5026070320" description="Secreted protein" evidence="1">
    <location>
        <begin position="22"/>
        <end position="176"/>
    </location>
</feature>
<name>A0A6G1GSC0_9PEZI</name>